<keyword evidence="2" id="KW-1185">Reference proteome</keyword>
<evidence type="ECO:0000313" key="1">
    <source>
        <dbReference type="EMBL" id="MFC7322223.1"/>
    </source>
</evidence>
<proteinExistence type="predicted"/>
<sequence length="69" mass="7783">MSRVSGHCSWTKEMRRKAFKPETHKQDAAIGWPFPMEVDCLCREGLPFAAGHQKCGSGRVDTPRINKIP</sequence>
<evidence type="ECO:0000313" key="2">
    <source>
        <dbReference type="Proteomes" id="UP001596494"/>
    </source>
</evidence>
<dbReference type="RefSeq" id="WP_390216785.1">
    <property type="nucleotide sequence ID" value="NZ_JBHTBY010000015.1"/>
</dbReference>
<reference evidence="2" key="1">
    <citation type="journal article" date="2019" name="Int. J. Syst. Evol. Microbiol.">
        <title>The Global Catalogue of Microorganisms (GCM) 10K type strain sequencing project: providing services to taxonomists for standard genome sequencing and annotation.</title>
        <authorList>
            <consortium name="The Broad Institute Genomics Platform"/>
            <consortium name="The Broad Institute Genome Sequencing Center for Infectious Disease"/>
            <person name="Wu L."/>
            <person name="Ma J."/>
        </authorList>
    </citation>
    <scope>NUCLEOTIDE SEQUENCE [LARGE SCALE GENOMIC DNA]</scope>
    <source>
        <strain evidence="2">CCUG 73951</strain>
    </source>
</reference>
<gene>
    <name evidence="1" type="ORF">ACFQMN_15255</name>
</gene>
<dbReference type="Proteomes" id="UP001596494">
    <property type="component" value="Unassembled WGS sequence"/>
</dbReference>
<dbReference type="EMBL" id="JBHTBY010000015">
    <property type="protein sequence ID" value="MFC7322223.1"/>
    <property type="molecule type" value="Genomic_DNA"/>
</dbReference>
<organism evidence="1 2">
    <name type="scientific">Halobacillus campisalis</name>
    <dbReference type="NCBI Taxonomy" id="435909"/>
    <lineage>
        <taxon>Bacteria</taxon>
        <taxon>Bacillati</taxon>
        <taxon>Bacillota</taxon>
        <taxon>Bacilli</taxon>
        <taxon>Bacillales</taxon>
        <taxon>Bacillaceae</taxon>
        <taxon>Halobacillus</taxon>
    </lineage>
</organism>
<name>A0ABW2K7U2_9BACI</name>
<comment type="caution">
    <text evidence="1">The sequence shown here is derived from an EMBL/GenBank/DDBJ whole genome shotgun (WGS) entry which is preliminary data.</text>
</comment>
<accession>A0ABW2K7U2</accession>
<protein>
    <submittedName>
        <fullName evidence="1">Uncharacterized protein</fullName>
    </submittedName>
</protein>